<dbReference type="EMBL" id="MU629504">
    <property type="protein sequence ID" value="KAJ1256518.1"/>
    <property type="molecule type" value="Genomic_DNA"/>
</dbReference>
<accession>A0A9W7XDB2</accession>
<sequence>MASDPSGELMGMVKEEASGSVPAPQKAIPTEIGAVAGKLANQPIHETEGGVWAVLTAVSKKARLRPQGTNILLSADEHWIGRTVDEDHFQISHPQISGKHCKIYKDTNCNDPVPVFLKDTSSNGTRINFKKAQKNSPLVKLKDGDIISFTWPPHNDDSYVFVYREFNAFSSVENGAAIHKRKPEGGDSGNKRLKGLDIGSPDGPDDIRSLGKSKAHLREQLEAHVTTIETLRDQIKMAQVQHGKELEELRETASSAYLDETKTLRLALEEKQKQLDSLGTSNTGLQNYIKDLEEKLSASKQSISRKKAIIHDLGRQLSEEMKLRMEHEKAAQDLKSALHKVQYEEEEIKRQTESYLIRLPREQTEAISKLKQDAQDNVVTFDIKKEVEELTLPLDRKPKQFDWVSELDRESQVTIKHHWEKLGASNKSKAEDGKTISRSKCLQAEGKNIYAAGTTRQELEAEGDCVLQLVVHDLNRA</sequence>
<dbReference type="PROSITE" id="PS50006">
    <property type="entry name" value="FHA_DOMAIN"/>
    <property type="match status" value="1"/>
</dbReference>
<proteinExistence type="predicted"/>
<comment type="caution">
    <text evidence="4">The sequence shown here is derived from an EMBL/GenBank/DDBJ whole genome shotgun (WGS) entry which is preliminary data.</text>
</comment>
<evidence type="ECO:0000313" key="5">
    <source>
        <dbReference type="Proteomes" id="UP001164776"/>
    </source>
</evidence>
<dbReference type="Pfam" id="PF00498">
    <property type="entry name" value="FHA"/>
    <property type="match status" value="1"/>
</dbReference>
<dbReference type="InterPro" id="IPR008984">
    <property type="entry name" value="SMAD_FHA_dom_sf"/>
</dbReference>
<feature type="domain" description="FHA" evidence="3">
    <location>
        <begin position="78"/>
        <end position="132"/>
    </location>
</feature>
<protein>
    <recommendedName>
        <fullName evidence="3">FHA domain-containing protein</fullName>
    </recommendedName>
</protein>
<organism evidence="4 5">
    <name type="scientific">Paspalum vaginatum</name>
    <name type="common">seashore paspalum</name>
    <dbReference type="NCBI Taxonomy" id="158149"/>
    <lineage>
        <taxon>Eukaryota</taxon>
        <taxon>Viridiplantae</taxon>
        <taxon>Streptophyta</taxon>
        <taxon>Embryophyta</taxon>
        <taxon>Tracheophyta</taxon>
        <taxon>Spermatophyta</taxon>
        <taxon>Magnoliopsida</taxon>
        <taxon>Liliopsida</taxon>
        <taxon>Poales</taxon>
        <taxon>Poaceae</taxon>
        <taxon>PACMAD clade</taxon>
        <taxon>Panicoideae</taxon>
        <taxon>Andropogonodae</taxon>
        <taxon>Paspaleae</taxon>
        <taxon>Paspalinae</taxon>
        <taxon>Paspalum</taxon>
    </lineage>
</organism>
<dbReference type="SUPFAM" id="SSF49879">
    <property type="entry name" value="SMAD/FHA domain"/>
    <property type="match status" value="1"/>
</dbReference>
<dbReference type="InterPro" id="IPR000253">
    <property type="entry name" value="FHA_dom"/>
</dbReference>
<dbReference type="AlphaFoldDB" id="A0A9W7XDB2"/>
<keyword evidence="1" id="KW-0175">Coiled coil</keyword>
<reference evidence="4 5" key="1">
    <citation type="submission" date="2022-10" db="EMBL/GenBank/DDBJ databases">
        <title>WGS assembly of Paspalum vaginatum 540-79.</title>
        <authorList>
            <person name="Sun G."/>
            <person name="Wase N."/>
            <person name="Shu S."/>
            <person name="Jenkins J."/>
            <person name="Zhou B."/>
            <person name="Torres-Rodriguez J."/>
            <person name="Chen C."/>
            <person name="Sandor L."/>
            <person name="Plott C."/>
            <person name="Yoshinga Y."/>
            <person name="Daum C."/>
            <person name="Qi P."/>
            <person name="Barry K."/>
            <person name="Lipzen A."/>
            <person name="Berry L."/>
            <person name="Pedersen C."/>
            <person name="Gottilla T."/>
            <person name="Foltz A."/>
            <person name="Yu H."/>
            <person name="O'Malley R."/>
            <person name="Zhang C."/>
            <person name="Devos K."/>
            <person name="Sigmon B."/>
            <person name="Yu B."/>
            <person name="Obata T."/>
            <person name="Schmutz J."/>
            <person name="Schnable J."/>
        </authorList>
    </citation>
    <scope>NUCLEOTIDE SEQUENCE [LARGE SCALE GENOMIC DNA]</scope>
    <source>
        <strain evidence="5">cv. 540-79</strain>
    </source>
</reference>
<dbReference type="Proteomes" id="UP001164776">
    <property type="component" value="Unassembled WGS sequence"/>
</dbReference>
<evidence type="ECO:0000259" key="3">
    <source>
        <dbReference type="PROSITE" id="PS50006"/>
    </source>
</evidence>
<dbReference type="PANTHER" id="PTHR47458">
    <property type="entry name" value="SMAD/FHA DOMAIN-CONTAINING PROTEIN"/>
    <property type="match status" value="1"/>
</dbReference>
<dbReference type="PANTHER" id="PTHR47458:SF1">
    <property type="entry name" value="SMAD_FHA DOMAIN-CONTAINING PROTEIN"/>
    <property type="match status" value="1"/>
</dbReference>
<feature type="coiled-coil region" evidence="1">
    <location>
        <begin position="289"/>
        <end position="351"/>
    </location>
</feature>
<dbReference type="Gene3D" id="2.60.200.20">
    <property type="match status" value="1"/>
</dbReference>
<keyword evidence="5" id="KW-1185">Reference proteome</keyword>
<evidence type="ECO:0000313" key="4">
    <source>
        <dbReference type="EMBL" id="KAJ1256518.1"/>
    </source>
</evidence>
<name>A0A9W7XDB2_9POAL</name>
<dbReference type="SMART" id="SM00240">
    <property type="entry name" value="FHA"/>
    <property type="match status" value="1"/>
</dbReference>
<feature type="region of interest" description="Disordered" evidence="2">
    <location>
        <begin position="179"/>
        <end position="205"/>
    </location>
</feature>
<gene>
    <name evidence="4" type="ORF">BS78_K008900</name>
</gene>
<evidence type="ECO:0000256" key="2">
    <source>
        <dbReference type="SAM" id="MobiDB-lite"/>
    </source>
</evidence>
<dbReference type="OrthoDB" id="687730at2759"/>
<evidence type="ECO:0000256" key="1">
    <source>
        <dbReference type="SAM" id="Coils"/>
    </source>
</evidence>